<name>A0ABD3B003_9GENT</name>
<dbReference type="SUPFAM" id="SSF54928">
    <property type="entry name" value="RNA-binding domain, RBD"/>
    <property type="match status" value="1"/>
</dbReference>
<dbReference type="Proteomes" id="UP001630127">
    <property type="component" value="Unassembled WGS sequence"/>
</dbReference>
<dbReference type="Gene3D" id="3.30.70.330">
    <property type="match status" value="2"/>
</dbReference>
<keyword evidence="4" id="KW-1185">Reference proteome</keyword>
<accession>A0ABD3B003</accession>
<dbReference type="Pfam" id="PF00076">
    <property type="entry name" value="RRM_1"/>
    <property type="match status" value="1"/>
</dbReference>
<dbReference type="EMBL" id="JBJUIK010000001">
    <property type="protein sequence ID" value="KAL3536676.1"/>
    <property type="molecule type" value="Genomic_DNA"/>
</dbReference>
<dbReference type="InterPro" id="IPR012677">
    <property type="entry name" value="Nucleotide-bd_a/b_plait_sf"/>
</dbReference>
<gene>
    <name evidence="3" type="ORF">ACH5RR_000042</name>
</gene>
<protein>
    <recommendedName>
        <fullName evidence="2">RRM domain-containing protein</fullName>
    </recommendedName>
</protein>
<evidence type="ECO:0000313" key="4">
    <source>
        <dbReference type="Proteomes" id="UP001630127"/>
    </source>
</evidence>
<evidence type="ECO:0000256" key="1">
    <source>
        <dbReference type="SAM" id="MobiDB-lite"/>
    </source>
</evidence>
<feature type="region of interest" description="Disordered" evidence="1">
    <location>
        <begin position="81"/>
        <end position="128"/>
    </location>
</feature>
<organism evidence="3 4">
    <name type="scientific">Cinchona calisaya</name>
    <dbReference type="NCBI Taxonomy" id="153742"/>
    <lineage>
        <taxon>Eukaryota</taxon>
        <taxon>Viridiplantae</taxon>
        <taxon>Streptophyta</taxon>
        <taxon>Embryophyta</taxon>
        <taxon>Tracheophyta</taxon>
        <taxon>Spermatophyta</taxon>
        <taxon>Magnoliopsida</taxon>
        <taxon>eudicotyledons</taxon>
        <taxon>Gunneridae</taxon>
        <taxon>Pentapetalae</taxon>
        <taxon>asterids</taxon>
        <taxon>lamiids</taxon>
        <taxon>Gentianales</taxon>
        <taxon>Rubiaceae</taxon>
        <taxon>Cinchonoideae</taxon>
        <taxon>Cinchoneae</taxon>
        <taxon>Cinchona</taxon>
    </lineage>
</organism>
<proteinExistence type="predicted"/>
<evidence type="ECO:0000313" key="3">
    <source>
        <dbReference type="EMBL" id="KAL3536676.1"/>
    </source>
</evidence>
<sequence length="128" mass="14998">MLKRAVIMLNFAFVYFEDDRDAEDAIRGLNNAPFGYDRHRLTLEWAKFETQEDATEALKCTHMSKISDRVVSVEYALMDDDEKGDRYDSPRRDYGRHGDSPYRRSPGPTYRRGGASRYLRSPVRRPRT</sequence>
<dbReference type="InterPro" id="IPR035979">
    <property type="entry name" value="RBD_domain_sf"/>
</dbReference>
<feature type="domain" description="RRM" evidence="2">
    <location>
        <begin position="10"/>
        <end position="34"/>
    </location>
</feature>
<comment type="caution">
    <text evidence="3">The sequence shown here is derived from an EMBL/GenBank/DDBJ whole genome shotgun (WGS) entry which is preliminary data.</text>
</comment>
<evidence type="ECO:0000259" key="2">
    <source>
        <dbReference type="Pfam" id="PF00076"/>
    </source>
</evidence>
<feature type="compositionally biased region" description="Basic and acidic residues" evidence="1">
    <location>
        <begin position="83"/>
        <end position="102"/>
    </location>
</feature>
<dbReference type="InterPro" id="IPR000504">
    <property type="entry name" value="RRM_dom"/>
</dbReference>
<dbReference type="AlphaFoldDB" id="A0ABD3B003"/>
<reference evidence="3 4" key="1">
    <citation type="submission" date="2024-11" db="EMBL/GenBank/DDBJ databases">
        <title>A near-complete genome assembly of Cinchona calisaya.</title>
        <authorList>
            <person name="Lian D.C."/>
            <person name="Zhao X.W."/>
            <person name="Wei L."/>
        </authorList>
    </citation>
    <scope>NUCLEOTIDE SEQUENCE [LARGE SCALE GENOMIC DNA]</scope>
    <source>
        <tissue evidence="3">Nenye</tissue>
    </source>
</reference>